<evidence type="ECO:0000256" key="1">
    <source>
        <dbReference type="SAM" id="MobiDB-lite"/>
    </source>
</evidence>
<dbReference type="KEGG" id="ccp:CHC_T00003923001"/>
<dbReference type="AlphaFoldDB" id="R7QB20"/>
<name>R7QB20_CHOCR</name>
<gene>
    <name evidence="3" type="ORF">CHC_T00003923001</name>
</gene>
<reference evidence="4" key="1">
    <citation type="journal article" date="2013" name="Proc. Natl. Acad. Sci. U.S.A.">
        <title>Genome structure and metabolic features in the red seaweed Chondrus crispus shed light on evolution of the Archaeplastida.</title>
        <authorList>
            <person name="Collen J."/>
            <person name="Porcel B."/>
            <person name="Carre W."/>
            <person name="Ball S.G."/>
            <person name="Chaparro C."/>
            <person name="Tonon T."/>
            <person name="Barbeyron T."/>
            <person name="Michel G."/>
            <person name="Noel B."/>
            <person name="Valentin K."/>
            <person name="Elias M."/>
            <person name="Artiguenave F."/>
            <person name="Arun A."/>
            <person name="Aury J.M."/>
            <person name="Barbosa-Neto J.F."/>
            <person name="Bothwell J.H."/>
            <person name="Bouget F.Y."/>
            <person name="Brillet L."/>
            <person name="Cabello-Hurtado F."/>
            <person name="Capella-Gutierrez S."/>
            <person name="Charrier B."/>
            <person name="Cladiere L."/>
            <person name="Cock J.M."/>
            <person name="Coelho S.M."/>
            <person name="Colleoni C."/>
            <person name="Czjzek M."/>
            <person name="Da Silva C."/>
            <person name="Delage L."/>
            <person name="Denoeud F."/>
            <person name="Deschamps P."/>
            <person name="Dittami S.M."/>
            <person name="Gabaldon T."/>
            <person name="Gachon C.M."/>
            <person name="Groisillier A."/>
            <person name="Herve C."/>
            <person name="Jabbari K."/>
            <person name="Katinka M."/>
            <person name="Kloareg B."/>
            <person name="Kowalczyk N."/>
            <person name="Labadie K."/>
            <person name="Leblanc C."/>
            <person name="Lopez P.J."/>
            <person name="McLachlan D.H."/>
            <person name="Meslet-Cladiere L."/>
            <person name="Moustafa A."/>
            <person name="Nehr Z."/>
            <person name="Nyvall Collen P."/>
            <person name="Panaud O."/>
            <person name="Partensky F."/>
            <person name="Poulain J."/>
            <person name="Rensing S.A."/>
            <person name="Rousvoal S."/>
            <person name="Samson G."/>
            <person name="Symeonidi A."/>
            <person name="Weissenbach J."/>
            <person name="Zambounis A."/>
            <person name="Wincker P."/>
            <person name="Boyen C."/>
        </authorList>
    </citation>
    <scope>NUCLEOTIDE SEQUENCE [LARGE SCALE GENOMIC DNA]</scope>
    <source>
        <strain evidence="4">cv. Stackhouse</strain>
    </source>
</reference>
<keyword evidence="2" id="KW-0732">Signal</keyword>
<evidence type="ECO:0008006" key="5">
    <source>
        <dbReference type="Google" id="ProtNLM"/>
    </source>
</evidence>
<dbReference type="Gramene" id="CDF35269">
    <property type="protein sequence ID" value="CDF35269"/>
    <property type="gene ID" value="CHC_T00003923001"/>
</dbReference>
<dbReference type="RefSeq" id="XP_005715088.1">
    <property type="nucleotide sequence ID" value="XM_005715031.1"/>
</dbReference>
<dbReference type="Proteomes" id="UP000012073">
    <property type="component" value="Unassembled WGS sequence"/>
</dbReference>
<protein>
    <recommendedName>
        <fullName evidence="5">Secreted protein</fullName>
    </recommendedName>
</protein>
<accession>R7QB20</accession>
<keyword evidence="4" id="KW-1185">Reference proteome</keyword>
<feature type="region of interest" description="Disordered" evidence="1">
    <location>
        <begin position="93"/>
        <end position="112"/>
    </location>
</feature>
<evidence type="ECO:0000313" key="4">
    <source>
        <dbReference type="Proteomes" id="UP000012073"/>
    </source>
</evidence>
<proteinExistence type="predicted"/>
<sequence length="130" mass="13867">MPSCMSTAVAWAPRLILWGCIAKYPPSPTVSPTCPSSLLVVPKGTVCANLARKNLHAAVTSTNTPCQHKLVPSLLPAFLKDTPCHRPVCPHLPSLPAPHAEQSPSPYDTRSRLRKVLHAPATESACDTVS</sequence>
<organism evidence="3 4">
    <name type="scientific">Chondrus crispus</name>
    <name type="common">Carrageen Irish moss</name>
    <name type="synonym">Polymorpha crispa</name>
    <dbReference type="NCBI Taxonomy" id="2769"/>
    <lineage>
        <taxon>Eukaryota</taxon>
        <taxon>Rhodophyta</taxon>
        <taxon>Florideophyceae</taxon>
        <taxon>Rhodymeniophycidae</taxon>
        <taxon>Gigartinales</taxon>
        <taxon>Gigartinaceae</taxon>
        <taxon>Chondrus</taxon>
    </lineage>
</organism>
<evidence type="ECO:0000256" key="2">
    <source>
        <dbReference type="SAM" id="SignalP"/>
    </source>
</evidence>
<dbReference type="GeneID" id="17322800"/>
<feature type="signal peptide" evidence="2">
    <location>
        <begin position="1"/>
        <end position="22"/>
    </location>
</feature>
<feature type="chain" id="PRO_5004454620" description="Secreted protein" evidence="2">
    <location>
        <begin position="23"/>
        <end position="130"/>
    </location>
</feature>
<dbReference type="EMBL" id="HG001726">
    <property type="protein sequence ID" value="CDF35269.1"/>
    <property type="molecule type" value="Genomic_DNA"/>
</dbReference>
<evidence type="ECO:0000313" key="3">
    <source>
        <dbReference type="EMBL" id="CDF35269.1"/>
    </source>
</evidence>